<comment type="caution">
    <text evidence="1">The sequence shown here is derived from an EMBL/GenBank/DDBJ whole genome shotgun (WGS) entry which is preliminary data.</text>
</comment>
<reference evidence="1 2" key="1">
    <citation type="submission" date="2024-09" db="EMBL/GenBank/DDBJ databases">
        <authorList>
            <person name="Sun Q."/>
            <person name="Mori K."/>
        </authorList>
    </citation>
    <scope>NUCLEOTIDE SEQUENCE [LARGE SCALE GENOMIC DNA]</scope>
    <source>
        <strain evidence="1 2">JCM 13503</strain>
    </source>
</reference>
<keyword evidence="2" id="KW-1185">Reference proteome</keyword>
<dbReference type="Proteomes" id="UP001589733">
    <property type="component" value="Unassembled WGS sequence"/>
</dbReference>
<sequence>MAVEHLPERLIRAGLPAYEPVVQFQRELAGHVFYTHPREQPYRWGIQASVPDNRPDQPYEDECVAFTDAVPVSYVLRQDGRIEVDGQLHARNAQVLVEGQALQFEWDVDIQPHTRTYVLRLPVRPQGDVIFWKAMGMAAEHCGLTAVEAASDGNQFWFVGPSTRLFLAPYYGARHFSNDIPAQWGALYSTAVGEVQVFHQLLAAEMGWEQLVWRHLTQLRRPGDFYAEIKS</sequence>
<dbReference type="RefSeq" id="WP_380007940.1">
    <property type="nucleotide sequence ID" value="NZ_JBHLYR010000026.1"/>
</dbReference>
<evidence type="ECO:0000313" key="1">
    <source>
        <dbReference type="EMBL" id="MFB9991944.1"/>
    </source>
</evidence>
<name>A0ABV6AWQ5_9DEIO</name>
<gene>
    <name evidence="1" type="ORF">ACFFLM_08210</name>
</gene>
<evidence type="ECO:0000313" key="2">
    <source>
        <dbReference type="Proteomes" id="UP001589733"/>
    </source>
</evidence>
<protein>
    <submittedName>
        <fullName evidence="1">Uncharacterized protein</fullName>
    </submittedName>
</protein>
<dbReference type="EMBL" id="JBHLYR010000026">
    <property type="protein sequence ID" value="MFB9991944.1"/>
    <property type="molecule type" value="Genomic_DNA"/>
</dbReference>
<proteinExistence type="predicted"/>
<organism evidence="1 2">
    <name type="scientific">Deinococcus oregonensis</name>
    <dbReference type="NCBI Taxonomy" id="1805970"/>
    <lineage>
        <taxon>Bacteria</taxon>
        <taxon>Thermotogati</taxon>
        <taxon>Deinococcota</taxon>
        <taxon>Deinococci</taxon>
        <taxon>Deinococcales</taxon>
        <taxon>Deinococcaceae</taxon>
        <taxon>Deinococcus</taxon>
    </lineage>
</organism>
<accession>A0ABV6AWQ5</accession>